<evidence type="ECO:0000313" key="3">
    <source>
        <dbReference type="Proteomes" id="UP000001628"/>
    </source>
</evidence>
<protein>
    <submittedName>
        <fullName evidence="2">Uncharacterized protein</fullName>
    </submittedName>
</protein>
<dbReference type="VEuPathDB" id="FungiDB:PADG_11344"/>
<evidence type="ECO:0000256" key="1">
    <source>
        <dbReference type="SAM" id="MobiDB-lite"/>
    </source>
</evidence>
<dbReference type="GeneID" id="22587241"/>
<reference evidence="2 3" key="1">
    <citation type="journal article" date="2011" name="PLoS Genet.">
        <title>Comparative genomic analysis of human fungal pathogens causing paracoccidioidomycosis.</title>
        <authorList>
            <person name="Desjardins C.A."/>
            <person name="Champion M.D."/>
            <person name="Holder J.W."/>
            <person name="Muszewska A."/>
            <person name="Goldberg J."/>
            <person name="Bailao A.M."/>
            <person name="Brigido M.M."/>
            <person name="Ferreira M.E."/>
            <person name="Garcia A.M."/>
            <person name="Grynberg M."/>
            <person name="Gujja S."/>
            <person name="Heiman D.I."/>
            <person name="Henn M.R."/>
            <person name="Kodira C.D."/>
            <person name="Leon-Narvaez H."/>
            <person name="Longo L.V."/>
            <person name="Ma L.J."/>
            <person name="Malavazi I."/>
            <person name="Matsuo A.L."/>
            <person name="Morais F.V."/>
            <person name="Pereira M."/>
            <person name="Rodriguez-Brito S."/>
            <person name="Sakthikumar S."/>
            <person name="Salem-Izacc S.M."/>
            <person name="Sykes S.M."/>
            <person name="Teixeira M.M."/>
            <person name="Vallejo M.C."/>
            <person name="Walter M.E."/>
            <person name="Yandava C."/>
            <person name="Young S."/>
            <person name="Zeng Q."/>
            <person name="Zucker J."/>
            <person name="Felipe M.S."/>
            <person name="Goldman G.H."/>
            <person name="Haas B.J."/>
            <person name="McEwen J.G."/>
            <person name="Nino-Vega G."/>
            <person name="Puccia R."/>
            <person name="San-Blas G."/>
            <person name="Soares C.M."/>
            <person name="Birren B.W."/>
            <person name="Cuomo C.A."/>
        </authorList>
    </citation>
    <scope>NUCLEOTIDE SEQUENCE [LARGE SCALE GENOMIC DNA]</scope>
    <source>
        <strain evidence="2 3">Pb18</strain>
    </source>
</reference>
<dbReference type="KEGG" id="pbn:PADG_11344"/>
<keyword evidence="3" id="KW-1185">Reference proteome</keyword>
<dbReference type="AlphaFoldDB" id="A0A0A0HVU5"/>
<organism evidence="2 3">
    <name type="scientific">Paracoccidioides brasiliensis (strain Pb18)</name>
    <dbReference type="NCBI Taxonomy" id="502780"/>
    <lineage>
        <taxon>Eukaryota</taxon>
        <taxon>Fungi</taxon>
        <taxon>Dikarya</taxon>
        <taxon>Ascomycota</taxon>
        <taxon>Pezizomycotina</taxon>
        <taxon>Eurotiomycetes</taxon>
        <taxon>Eurotiomycetidae</taxon>
        <taxon>Onygenales</taxon>
        <taxon>Ajellomycetaceae</taxon>
        <taxon>Paracoccidioides</taxon>
    </lineage>
</organism>
<dbReference type="RefSeq" id="XP_010757898.1">
    <property type="nucleotide sequence ID" value="XM_010759596.1"/>
</dbReference>
<dbReference type="Proteomes" id="UP000001628">
    <property type="component" value="Unassembled WGS sequence"/>
</dbReference>
<name>A0A0A0HVU5_PARBD</name>
<dbReference type="OrthoDB" id="4209487at2759"/>
<sequence>MPGGHTCSFISSPPPFLLREDISARTPKPQHNNVNITKHHQNQITYGNNDNTADGSSRLDVNSESDRAYETKLTEPDFDASRDRRRSKPKRQQLHYKPSTPVTQKNTTTQ</sequence>
<feature type="compositionally biased region" description="Basic residues" evidence="1">
    <location>
        <begin position="83"/>
        <end position="94"/>
    </location>
</feature>
<gene>
    <name evidence="2" type="ORF">PADG_11344</name>
</gene>
<dbReference type="InParanoid" id="A0A0A0HVU5"/>
<evidence type="ECO:0000313" key="2">
    <source>
        <dbReference type="EMBL" id="KGM92518.1"/>
    </source>
</evidence>
<feature type="compositionally biased region" description="Basic and acidic residues" evidence="1">
    <location>
        <begin position="64"/>
        <end position="82"/>
    </location>
</feature>
<dbReference type="HOGENOM" id="CLU_2171803_0_0_1"/>
<feature type="region of interest" description="Disordered" evidence="1">
    <location>
        <begin position="24"/>
        <end position="110"/>
    </location>
</feature>
<proteinExistence type="predicted"/>
<dbReference type="EMBL" id="KN275958">
    <property type="protein sequence ID" value="KGM92518.1"/>
    <property type="molecule type" value="Genomic_DNA"/>
</dbReference>
<feature type="compositionally biased region" description="Polar residues" evidence="1">
    <location>
        <begin position="29"/>
        <end position="62"/>
    </location>
</feature>
<feature type="compositionally biased region" description="Polar residues" evidence="1">
    <location>
        <begin position="100"/>
        <end position="110"/>
    </location>
</feature>
<accession>A0A0A0HVU5</accession>